<dbReference type="PROSITE" id="PS51186">
    <property type="entry name" value="GNAT"/>
    <property type="match status" value="1"/>
</dbReference>
<dbReference type="Pfam" id="PF00583">
    <property type="entry name" value="Acetyltransf_1"/>
    <property type="match status" value="1"/>
</dbReference>
<protein>
    <recommendedName>
        <fullName evidence="1">N-acetyltransferase domain-containing protein</fullName>
    </recommendedName>
</protein>
<reference evidence="2 3" key="1">
    <citation type="journal article" date="2016" name="Nat. Commun.">
        <title>Thousands of microbial genomes shed light on interconnected biogeochemical processes in an aquifer system.</title>
        <authorList>
            <person name="Anantharaman K."/>
            <person name="Brown C.T."/>
            <person name="Hug L.A."/>
            <person name="Sharon I."/>
            <person name="Castelle C.J."/>
            <person name="Probst A.J."/>
            <person name="Thomas B.C."/>
            <person name="Singh A."/>
            <person name="Wilkins M.J."/>
            <person name="Karaoz U."/>
            <person name="Brodie E.L."/>
            <person name="Williams K.H."/>
            <person name="Hubbard S.S."/>
            <person name="Banfield J.F."/>
        </authorList>
    </citation>
    <scope>NUCLEOTIDE SEQUENCE [LARGE SCALE GENOMIC DNA]</scope>
</reference>
<comment type="caution">
    <text evidence="2">The sequence shown here is derived from an EMBL/GenBank/DDBJ whole genome shotgun (WGS) entry which is preliminary data.</text>
</comment>
<dbReference type="SUPFAM" id="SSF55729">
    <property type="entry name" value="Acyl-CoA N-acyltransferases (Nat)"/>
    <property type="match status" value="1"/>
</dbReference>
<dbReference type="Gene3D" id="3.40.630.30">
    <property type="match status" value="1"/>
</dbReference>
<dbReference type="AlphaFoldDB" id="A0A1F5YKE4"/>
<evidence type="ECO:0000259" key="1">
    <source>
        <dbReference type="PROSITE" id="PS51186"/>
    </source>
</evidence>
<feature type="domain" description="N-acetyltransferase" evidence="1">
    <location>
        <begin position="1"/>
        <end position="190"/>
    </location>
</feature>
<dbReference type="InterPro" id="IPR016181">
    <property type="entry name" value="Acyl_CoA_acyltransferase"/>
</dbReference>
<gene>
    <name evidence="2" type="ORF">A2153_05890</name>
</gene>
<dbReference type="InterPro" id="IPR000182">
    <property type="entry name" value="GNAT_dom"/>
</dbReference>
<dbReference type="Proteomes" id="UP000177396">
    <property type="component" value="Unassembled WGS sequence"/>
</dbReference>
<dbReference type="EMBL" id="MFJB01000019">
    <property type="protein sequence ID" value="OGG00679.1"/>
    <property type="molecule type" value="Genomic_DNA"/>
</dbReference>
<evidence type="ECO:0000313" key="3">
    <source>
        <dbReference type="Proteomes" id="UP000177396"/>
    </source>
</evidence>
<dbReference type="GO" id="GO:0016747">
    <property type="term" value="F:acyltransferase activity, transferring groups other than amino-acyl groups"/>
    <property type="evidence" value="ECO:0007669"/>
    <property type="project" value="InterPro"/>
</dbReference>
<organism evidence="2 3">
    <name type="scientific">Candidatus Gottesmanbacteria bacterium RBG_16_38_7b</name>
    <dbReference type="NCBI Taxonomy" id="1798372"/>
    <lineage>
        <taxon>Bacteria</taxon>
        <taxon>Candidatus Gottesmaniibacteriota</taxon>
    </lineage>
</organism>
<accession>A0A1F5YKE4</accession>
<dbReference type="CDD" id="cd04301">
    <property type="entry name" value="NAT_SF"/>
    <property type="match status" value="1"/>
</dbReference>
<evidence type="ECO:0000313" key="2">
    <source>
        <dbReference type="EMBL" id="OGG00679.1"/>
    </source>
</evidence>
<sequence length="191" mass="22628">MITRLRKEQIKQLAKLHKNELSGFLPELGEKFLEMFYRTSLDLPEMFTFIEEEKGKVRGFVSNVTNSKGLNKKIFIKRPLRFLLIFLKYFISHPGQLRKFFTILTYPGFKEGGAELLSIAVGRNYRLKGRGRRLFEKSREEFSLRGIKTFKISVYERLPANGFYKKIGCRLVDSFDFMGEKMNYYEYKIKN</sequence>
<proteinExistence type="predicted"/>
<name>A0A1F5YKE4_9BACT</name>